<keyword evidence="3" id="KW-1003">Cell membrane</keyword>
<reference evidence="9 11" key="1">
    <citation type="submission" date="2022-09" db="EMBL/GenBank/DDBJ databases">
        <title>Enrichment on poylsaccharides allowed isolation of novel metabolic and taxonomic groups of Haloarchaea.</title>
        <authorList>
            <person name="Sorokin D.Y."/>
            <person name="Elcheninov A.G."/>
            <person name="Khizhniak T.V."/>
            <person name="Kolganova T.V."/>
            <person name="Kublanov I.V."/>
        </authorList>
    </citation>
    <scope>NUCLEOTIDE SEQUENCE</scope>
    <source>
        <strain evidence="10 11">AArc-m2/3/4</strain>
        <strain evidence="9">AArc-xg1-1</strain>
    </source>
</reference>
<dbReference type="SUPFAM" id="SSF161098">
    <property type="entry name" value="MetI-like"/>
    <property type="match status" value="1"/>
</dbReference>
<keyword evidence="11" id="KW-1185">Reference proteome</keyword>
<proteinExistence type="inferred from homology"/>
<feature type="transmembrane region" description="Helical" evidence="7">
    <location>
        <begin position="104"/>
        <end position="126"/>
    </location>
</feature>
<dbReference type="InterPro" id="IPR000515">
    <property type="entry name" value="MetI-like"/>
</dbReference>
<dbReference type="RefSeq" id="WP_338004854.1">
    <property type="nucleotide sequence ID" value="NZ_JAOPKA010000012.1"/>
</dbReference>
<dbReference type="EMBL" id="JAOPKB010000008">
    <property type="protein sequence ID" value="MCU4973829.1"/>
    <property type="molecule type" value="Genomic_DNA"/>
</dbReference>
<evidence type="ECO:0000313" key="9">
    <source>
        <dbReference type="EMBL" id="MCU4743036.1"/>
    </source>
</evidence>
<accession>A0AAP2Z0L6</accession>
<dbReference type="PROSITE" id="PS50928">
    <property type="entry name" value="ABC_TM1"/>
    <property type="match status" value="1"/>
</dbReference>
<evidence type="ECO:0000256" key="4">
    <source>
        <dbReference type="ARBA" id="ARBA00022692"/>
    </source>
</evidence>
<keyword evidence="2 7" id="KW-0813">Transport</keyword>
<dbReference type="InterPro" id="IPR035906">
    <property type="entry name" value="MetI-like_sf"/>
</dbReference>
<dbReference type="Proteomes" id="UP001321018">
    <property type="component" value="Unassembled WGS sequence"/>
</dbReference>
<dbReference type="Pfam" id="PF00528">
    <property type="entry name" value="BPD_transp_1"/>
    <property type="match status" value="1"/>
</dbReference>
<dbReference type="GO" id="GO:0071916">
    <property type="term" value="F:dipeptide transmembrane transporter activity"/>
    <property type="evidence" value="ECO:0007669"/>
    <property type="project" value="TreeGrafter"/>
</dbReference>
<feature type="transmembrane region" description="Helical" evidence="7">
    <location>
        <begin position="252"/>
        <end position="277"/>
    </location>
</feature>
<comment type="subcellular location">
    <subcellularLocation>
        <location evidence="1 7">Cell membrane</location>
        <topology evidence="1 7">Multi-pass membrane protein</topology>
    </subcellularLocation>
</comment>
<keyword evidence="6 7" id="KW-0472">Membrane</keyword>
<evidence type="ECO:0000256" key="2">
    <source>
        <dbReference type="ARBA" id="ARBA00022448"/>
    </source>
</evidence>
<feature type="transmembrane region" description="Helical" evidence="7">
    <location>
        <begin position="297"/>
        <end position="316"/>
    </location>
</feature>
<protein>
    <submittedName>
        <fullName evidence="9">ABC transporter permease</fullName>
    </submittedName>
</protein>
<sequence length="330" mass="35709">MKEVLTFLARRSIQGIFVVWGVITTVFLFRVISPTNPAQLMAPDDASPELVRQIEEDLGLTEPIFVQYVNYVIGVVQGDLGFSYMTNTPVLRRILHALPGTLELAVAALLFAVIVSIPLGIFSAMYRGTKIDSTSNLVSLGGVSTPNFWLAIMMVLFISVQFGLLPTSGRPIGLGEATGLLVFQGDFGGLSSWVAHMILPTIALGTYFMALLFRLTRNGVLEEMGKEYILAARGKGLPEPLLMYRYVLRNSLTPVVTVTGLQLGGLIGGSVVVESVFAWPGLGTLFIRSLNVSDWPMMQGILILVGAGYVLTNIAVDFVNAKLNPQVDLA</sequence>
<evidence type="ECO:0000259" key="8">
    <source>
        <dbReference type="PROSITE" id="PS50928"/>
    </source>
</evidence>
<comment type="similarity">
    <text evidence="7">Belongs to the binding-protein-dependent transport system permease family.</text>
</comment>
<dbReference type="GO" id="GO:0005886">
    <property type="term" value="C:plasma membrane"/>
    <property type="evidence" value="ECO:0007669"/>
    <property type="project" value="UniProtKB-SubCell"/>
</dbReference>
<dbReference type="CDD" id="cd06261">
    <property type="entry name" value="TM_PBP2"/>
    <property type="match status" value="1"/>
</dbReference>
<dbReference type="EMBL" id="JAOPKA010000012">
    <property type="protein sequence ID" value="MCU4743036.1"/>
    <property type="molecule type" value="Genomic_DNA"/>
</dbReference>
<dbReference type="AlphaFoldDB" id="A0AAP2Z0L6"/>
<evidence type="ECO:0000256" key="7">
    <source>
        <dbReference type="RuleBase" id="RU363032"/>
    </source>
</evidence>
<dbReference type="Pfam" id="PF19300">
    <property type="entry name" value="BPD_transp_1_N"/>
    <property type="match status" value="1"/>
</dbReference>
<dbReference type="InterPro" id="IPR045621">
    <property type="entry name" value="BPD_transp_1_N"/>
</dbReference>
<feature type="transmembrane region" description="Helical" evidence="7">
    <location>
        <begin position="193"/>
        <end position="213"/>
    </location>
</feature>
<feature type="domain" description="ABC transmembrane type-1" evidence="8">
    <location>
        <begin position="98"/>
        <end position="320"/>
    </location>
</feature>
<evidence type="ECO:0000313" key="10">
    <source>
        <dbReference type="EMBL" id="MCU4973829.1"/>
    </source>
</evidence>
<evidence type="ECO:0000256" key="3">
    <source>
        <dbReference type="ARBA" id="ARBA00022475"/>
    </source>
</evidence>
<comment type="caution">
    <text evidence="9">The sequence shown here is derived from an EMBL/GenBank/DDBJ whole genome shotgun (WGS) entry which is preliminary data.</text>
</comment>
<dbReference type="Proteomes" id="UP001320972">
    <property type="component" value="Unassembled WGS sequence"/>
</dbReference>
<organism evidence="9 12">
    <name type="scientific">Natronoglomus mannanivorans</name>
    <dbReference type="NCBI Taxonomy" id="2979990"/>
    <lineage>
        <taxon>Archaea</taxon>
        <taxon>Methanobacteriati</taxon>
        <taxon>Methanobacteriota</taxon>
        <taxon>Stenosarchaea group</taxon>
        <taxon>Halobacteria</taxon>
        <taxon>Halobacteriales</taxon>
        <taxon>Natrialbaceae</taxon>
        <taxon>Natronoglomus</taxon>
    </lineage>
</organism>
<evidence type="ECO:0000256" key="6">
    <source>
        <dbReference type="ARBA" id="ARBA00023136"/>
    </source>
</evidence>
<evidence type="ECO:0000313" key="11">
    <source>
        <dbReference type="Proteomes" id="UP001320972"/>
    </source>
</evidence>
<dbReference type="Gene3D" id="1.10.3720.10">
    <property type="entry name" value="MetI-like"/>
    <property type="match status" value="1"/>
</dbReference>
<evidence type="ECO:0000313" key="12">
    <source>
        <dbReference type="Proteomes" id="UP001321018"/>
    </source>
</evidence>
<evidence type="ECO:0000256" key="5">
    <source>
        <dbReference type="ARBA" id="ARBA00022989"/>
    </source>
</evidence>
<evidence type="ECO:0000256" key="1">
    <source>
        <dbReference type="ARBA" id="ARBA00004651"/>
    </source>
</evidence>
<keyword evidence="5 7" id="KW-1133">Transmembrane helix</keyword>
<dbReference type="PANTHER" id="PTHR43163:SF6">
    <property type="entry name" value="DIPEPTIDE TRANSPORT SYSTEM PERMEASE PROTEIN DPPB-RELATED"/>
    <property type="match status" value="1"/>
</dbReference>
<name>A0AAP2Z0L6_9EURY</name>
<feature type="transmembrane region" description="Helical" evidence="7">
    <location>
        <begin position="12"/>
        <end position="32"/>
    </location>
</feature>
<keyword evidence="4 7" id="KW-0812">Transmembrane</keyword>
<feature type="transmembrane region" description="Helical" evidence="7">
    <location>
        <begin position="147"/>
        <end position="165"/>
    </location>
</feature>
<gene>
    <name evidence="10" type="ORF">OB955_13910</name>
    <name evidence="9" type="ORF">OB960_16745</name>
</gene>
<dbReference type="PANTHER" id="PTHR43163">
    <property type="entry name" value="DIPEPTIDE TRANSPORT SYSTEM PERMEASE PROTEIN DPPB-RELATED"/>
    <property type="match status" value="1"/>
</dbReference>